<dbReference type="Pfam" id="PF00756">
    <property type="entry name" value="Esterase"/>
    <property type="match status" value="1"/>
</dbReference>
<dbReference type="InterPro" id="IPR029058">
    <property type="entry name" value="AB_hydrolase_fold"/>
</dbReference>
<protein>
    <submittedName>
        <fullName evidence="2">Putative hydrolase</fullName>
    </submittedName>
</protein>
<keyword evidence="3" id="KW-1185">Reference proteome</keyword>
<organism evidence="2 3">
    <name type="scientific">Thalassoglobus polymorphus</name>
    <dbReference type="NCBI Taxonomy" id="2527994"/>
    <lineage>
        <taxon>Bacteria</taxon>
        <taxon>Pseudomonadati</taxon>
        <taxon>Planctomycetota</taxon>
        <taxon>Planctomycetia</taxon>
        <taxon>Planctomycetales</taxon>
        <taxon>Planctomycetaceae</taxon>
        <taxon>Thalassoglobus</taxon>
    </lineage>
</organism>
<keyword evidence="1" id="KW-0732">Signal</keyword>
<dbReference type="InterPro" id="IPR050955">
    <property type="entry name" value="Plant_Biomass_Hydrol_Est"/>
</dbReference>
<reference evidence="2 3" key="1">
    <citation type="submission" date="2019-02" db="EMBL/GenBank/DDBJ databases">
        <title>Deep-cultivation of Planctomycetes and their phenomic and genomic characterization uncovers novel biology.</title>
        <authorList>
            <person name="Wiegand S."/>
            <person name="Jogler M."/>
            <person name="Boedeker C."/>
            <person name="Pinto D."/>
            <person name="Vollmers J."/>
            <person name="Rivas-Marin E."/>
            <person name="Kohn T."/>
            <person name="Peeters S.H."/>
            <person name="Heuer A."/>
            <person name="Rast P."/>
            <person name="Oberbeckmann S."/>
            <person name="Bunk B."/>
            <person name="Jeske O."/>
            <person name="Meyerdierks A."/>
            <person name="Storesund J.E."/>
            <person name="Kallscheuer N."/>
            <person name="Luecker S."/>
            <person name="Lage O.M."/>
            <person name="Pohl T."/>
            <person name="Merkel B.J."/>
            <person name="Hornburger P."/>
            <person name="Mueller R.-W."/>
            <person name="Bruemmer F."/>
            <person name="Labrenz M."/>
            <person name="Spormann A.M."/>
            <person name="Op den Camp H."/>
            <person name="Overmann J."/>
            <person name="Amann R."/>
            <person name="Jetten M.S.M."/>
            <person name="Mascher T."/>
            <person name="Medema M.H."/>
            <person name="Devos D.P."/>
            <person name="Kaster A.-K."/>
            <person name="Ovreas L."/>
            <person name="Rohde M."/>
            <person name="Galperin M.Y."/>
            <person name="Jogler C."/>
        </authorList>
    </citation>
    <scope>NUCLEOTIDE SEQUENCE [LARGE SCALE GENOMIC DNA]</scope>
    <source>
        <strain evidence="2 3">Mal48</strain>
    </source>
</reference>
<dbReference type="KEGG" id="tpol:Mal48_44840"/>
<dbReference type="AlphaFoldDB" id="A0A517QUC0"/>
<proteinExistence type="predicted"/>
<dbReference type="InterPro" id="IPR000801">
    <property type="entry name" value="Esterase-like"/>
</dbReference>
<dbReference type="Gene3D" id="3.40.50.1820">
    <property type="entry name" value="alpha/beta hydrolase"/>
    <property type="match status" value="1"/>
</dbReference>
<dbReference type="GO" id="GO:0016787">
    <property type="term" value="F:hydrolase activity"/>
    <property type="evidence" value="ECO:0007669"/>
    <property type="project" value="UniProtKB-KW"/>
</dbReference>
<name>A0A517QUC0_9PLAN</name>
<keyword evidence="2" id="KW-0378">Hydrolase</keyword>
<evidence type="ECO:0000313" key="2">
    <source>
        <dbReference type="EMBL" id="QDT35208.1"/>
    </source>
</evidence>
<evidence type="ECO:0000313" key="3">
    <source>
        <dbReference type="Proteomes" id="UP000315724"/>
    </source>
</evidence>
<accession>A0A517QUC0</accession>
<evidence type="ECO:0000256" key="1">
    <source>
        <dbReference type="ARBA" id="ARBA00022729"/>
    </source>
</evidence>
<dbReference type="OrthoDB" id="9764953at2"/>
<dbReference type="EMBL" id="CP036267">
    <property type="protein sequence ID" value="QDT35208.1"/>
    <property type="molecule type" value="Genomic_DNA"/>
</dbReference>
<dbReference type="PANTHER" id="PTHR43037:SF1">
    <property type="entry name" value="BLL1128 PROTEIN"/>
    <property type="match status" value="1"/>
</dbReference>
<dbReference type="SUPFAM" id="SSF53474">
    <property type="entry name" value="alpha/beta-Hydrolases"/>
    <property type="match status" value="1"/>
</dbReference>
<dbReference type="Proteomes" id="UP000315724">
    <property type="component" value="Chromosome"/>
</dbReference>
<gene>
    <name evidence="2" type="ORF">Mal48_44840</name>
</gene>
<dbReference type="PANTHER" id="PTHR43037">
    <property type="entry name" value="UNNAMED PRODUCT-RELATED"/>
    <property type="match status" value="1"/>
</dbReference>
<sequence length="273" mass="30237">MSLRQHGSASFYFIAGFCCLTIGLSSYVRSAEKETDLVKRFESKTFSASNDLDLGYRMLSPKKVESGKKYPLVLFLHGAGERGDDNKKQLVHVAQELATDEMQARHSCFVIAPQAPNETRWVEVDWGLDAHKMPKTPSVPMAATFELLEQLKKDLPVDVDRIYICGLSMGGYGTWDAVQRHPELFAGAISICGGGDPAYAEQIANVPVWAFHGDADTAVKVHRSREMVNAVRKAGGEAIYTEYAGVGHNSWAVTAANRLVWDWLFAQKKHTTK</sequence>